<sequence>MLVEAGFHSMNLLTLLSVTVPPATALIGVFLGQRLAARQDRWRQEAELGRVLWAARRERLAAFVVALNRAIDSTRMAVREGATPEEARAIDDSREELWATAFERNLEASLVFPAEATTICTEHLQAAYRWRRASIEAGRELVTGSGAGSHEDLIDSLRRWLAPTLEVER</sequence>
<keyword evidence="1" id="KW-0812">Transmembrane</keyword>
<proteinExistence type="predicted"/>
<keyword evidence="1" id="KW-0472">Membrane</keyword>
<gene>
    <name evidence="2" type="ORF">FG87_40535</name>
</gene>
<dbReference type="EMBL" id="JNFP01000089">
    <property type="protein sequence ID" value="KIA59858.1"/>
    <property type="molecule type" value="Genomic_DNA"/>
</dbReference>
<comment type="caution">
    <text evidence="2">The sequence shown here is derived from an EMBL/GenBank/DDBJ whole genome shotgun (WGS) entry which is preliminary data.</text>
</comment>
<organism evidence="2 3">
    <name type="scientific">Nocardia vulneris</name>
    <dbReference type="NCBI Taxonomy" id="1141657"/>
    <lineage>
        <taxon>Bacteria</taxon>
        <taxon>Bacillati</taxon>
        <taxon>Actinomycetota</taxon>
        <taxon>Actinomycetes</taxon>
        <taxon>Mycobacteriales</taxon>
        <taxon>Nocardiaceae</taxon>
        <taxon>Nocardia</taxon>
    </lineage>
</organism>
<evidence type="ECO:0000256" key="1">
    <source>
        <dbReference type="SAM" id="Phobius"/>
    </source>
</evidence>
<protein>
    <submittedName>
        <fullName evidence="2">Uncharacterized protein</fullName>
    </submittedName>
</protein>
<dbReference type="Proteomes" id="UP000031364">
    <property type="component" value="Unassembled WGS sequence"/>
</dbReference>
<reference evidence="2 3" key="1">
    <citation type="journal article" date="2014" name="Int. J. Syst. Evol. Microbiol.">
        <title>Nocardia vulneris sp. nov., isolated from wounds of human patients in North America.</title>
        <authorList>
            <person name="Lasker B.A."/>
            <person name="Bell M."/>
            <person name="Klenk H.P."/>
            <person name="Sproer C."/>
            <person name="Schumann C."/>
            <person name="Schumann P."/>
            <person name="Brown J.M."/>
        </authorList>
    </citation>
    <scope>NUCLEOTIDE SEQUENCE [LARGE SCALE GENOMIC DNA]</scope>
    <source>
        <strain evidence="2 3">W9851</strain>
    </source>
</reference>
<accession>A0ABR4Z3H7</accession>
<evidence type="ECO:0000313" key="2">
    <source>
        <dbReference type="EMBL" id="KIA59858.1"/>
    </source>
</evidence>
<keyword evidence="1" id="KW-1133">Transmembrane helix</keyword>
<feature type="transmembrane region" description="Helical" evidence="1">
    <location>
        <begin position="12"/>
        <end position="31"/>
    </location>
</feature>
<keyword evidence="3" id="KW-1185">Reference proteome</keyword>
<name>A0ABR4Z3H7_9NOCA</name>
<evidence type="ECO:0000313" key="3">
    <source>
        <dbReference type="Proteomes" id="UP000031364"/>
    </source>
</evidence>